<sequence length="364" mass="38908">MANAIPMSRPLRRHFGMSYYPMSDFPVESVENGDMAAVMENFQKKNSLGSRQQVVSSAAQQQQQQLLANTSTTSSSSSRVAKTSCSSSQRVHHVTSSEMKASSMKSDLSELKSSISEMKNLSSAATAMNFSSRLRSSMEELDREDTGGGGDASDAQDISEPLVTFPDPDTPPPVTGAVSLVSPNLVTSMGTNGVAVSSAASIATASSSSSSSSETVKYEQKRVTSASKTKVVTDGFSSEQATANSSEMKMVQAGEMSYQEQSAAAAMRARLEVDGVSAEKSVAMKQQGGGGRCKEEFGEKGRFRRRRASLGSISRRRIRGPPSWRHPDSRVLVVRPARAPGPTPVPPHPTPFSIFDPSADFWKS</sequence>
<name>A0A7R9HM96_9NEOP</name>
<feature type="compositionally biased region" description="Basic and acidic residues" evidence="1">
    <location>
        <begin position="136"/>
        <end position="146"/>
    </location>
</feature>
<feature type="compositionally biased region" description="Low complexity" evidence="1">
    <location>
        <begin position="67"/>
        <end position="88"/>
    </location>
</feature>
<feature type="region of interest" description="Disordered" evidence="1">
    <location>
        <begin position="135"/>
        <end position="171"/>
    </location>
</feature>
<organism evidence="2">
    <name type="scientific">Timema monikensis</name>
    <dbReference type="NCBI Taxonomy" id="170555"/>
    <lineage>
        <taxon>Eukaryota</taxon>
        <taxon>Metazoa</taxon>
        <taxon>Ecdysozoa</taxon>
        <taxon>Arthropoda</taxon>
        <taxon>Hexapoda</taxon>
        <taxon>Insecta</taxon>
        <taxon>Pterygota</taxon>
        <taxon>Neoptera</taxon>
        <taxon>Polyneoptera</taxon>
        <taxon>Phasmatodea</taxon>
        <taxon>Timematodea</taxon>
        <taxon>Timematoidea</taxon>
        <taxon>Timematidae</taxon>
        <taxon>Timema</taxon>
    </lineage>
</organism>
<proteinExistence type="predicted"/>
<feature type="region of interest" description="Disordered" evidence="1">
    <location>
        <begin position="336"/>
        <end position="364"/>
    </location>
</feature>
<dbReference type="EMBL" id="OB793466">
    <property type="protein sequence ID" value="CAD7427472.1"/>
    <property type="molecule type" value="Genomic_DNA"/>
</dbReference>
<gene>
    <name evidence="2" type="ORF">TMSB3V08_LOCUS4311</name>
</gene>
<protein>
    <submittedName>
        <fullName evidence="2">Uncharacterized protein</fullName>
    </submittedName>
</protein>
<feature type="compositionally biased region" description="Pro residues" evidence="1">
    <location>
        <begin position="339"/>
        <end position="350"/>
    </location>
</feature>
<evidence type="ECO:0000256" key="1">
    <source>
        <dbReference type="SAM" id="MobiDB-lite"/>
    </source>
</evidence>
<feature type="region of interest" description="Disordered" evidence="1">
    <location>
        <begin position="67"/>
        <end position="105"/>
    </location>
</feature>
<evidence type="ECO:0000313" key="2">
    <source>
        <dbReference type="EMBL" id="CAD7427472.1"/>
    </source>
</evidence>
<accession>A0A7R9HM96</accession>
<feature type="compositionally biased region" description="Polar residues" evidence="1">
    <location>
        <begin position="94"/>
        <end position="105"/>
    </location>
</feature>
<reference evidence="2" key="1">
    <citation type="submission" date="2020-11" db="EMBL/GenBank/DDBJ databases">
        <authorList>
            <person name="Tran Van P."/>
        </authorList>
    </citation>
    <scope>NUCLEOTIDE SEQUENCE</scope>
</reference>
<dbReference type="AlphaFoldDB" id="A0A7R9HM96"/>